<organism evidence="2 3">
    <name type="scientific">Winogradskyella marina</name>
    <dbReference type="NCBI Taxonomy" id="2785530"/>
    <lineage>
        <taxon>Bacteria</taxon>
        <taxon>Pseudomonadati</taxon>
        <taxon>Bacteroidota</taxon>
        <taxon>Flavobacteriia</taxon>
        <taxon>Flavobacteriales</taxon>
        <taxon>Flavobacteriaceae</taxon>
        <taxon>Winogradskyella</taxon>
    </lineage>
</organism>
<keyword evidence="2" id="KW-0449">Lipoprotein</keyword>
<proteinExistence type="predicted"/>
<protein>
    <submittedName>
        <fullName evidence="2">Gliding motility lipoprotein GldH</fullName>
    </submittedName>
</protein>
<comment type="caution">
    <text evidence="2">The sequence shown here is derived from an EMBL/GenBank/DDBJ whole genome shotgun (WGS) entry which is preliminary data.</text>
</comment>
<keyword evidence="1" id="KW-0732">Signal</keyword>
<evidence type="ECO:0000313" key="3">
    <source>
        <dbReference type="Proteomes" id="UP000611215"/>
    </source>
</evidence>
<name>A0ABS0EFJ4_9FLAO</name>
<feature type="chain" id="PRO_5045715883" evidence="1">
    <location>
        <begin position="28"/>
        <end position="169"/>
    </location>
</feature>
<evidence type="ECO:0000256" key="1">
    <source>
        <dbReference type="SAM" id="SignalP"/>
    </source>
</evidence>
<dbReference type="Pfam" id="PF14109">
    <property type="entry name" value="GldH_lipo"/>
    <property type="match status" value="1"/>
</dbReference>
<accession>A0ABS0EFJ4</accession>
<keyword evidence="3" id="KW-1185">Reference proteome</keyword>
<evidence type="ECO:0000313" key="2">
    <source>
        <dbReference type="EMBL" id="MBF8148951.1"/>
    </source>
</evidence>
<reference evidence="2 3" key="1">
    <citation type="submission" date="2020-11" db="EMBL/GenBank/DDBJ databases">
        <title>Winogradskyella marina sp. nov., isolated from marine sediment.</title>
        <authorList>
            <person name="Bo J."/>
            <person name="Wang S."/>
            <person name="Song X."/>
            <person name="Du Z."/>
        </authorList>
    </citation>
    <scope>NUCLEOTIDE SEQUENCE [LARGE SCALE GENOMIC DNA]</scope>
    <source>
        <strain evidence="2 3">F6397</strain>
    </source>
</reference>
<dbReference type="PROSITE" id="PS51257">
    <property type="entry name" value="PROKAR_LIPOPROTEIN"/>
    <property type="match status" value="1"/>
</dbReference>
<dbReference type="InterPro" id="IPR020018">
    <property type="entry name" value="Motility-assoc_lipoprot_GldH"/>
</dbReference>
<dbReference type="NCBIfam" id="TIGR03511">
    <property type="entry name" value="GldH_lipo"/>
    <property type="match status" value="1"/>
</dbReference>
<gene>
    <name evidence="2" type="ORF">ITJ86_03530</name>
</gene>
<dbReference type="RefSeq" id="WP_195870235.1">
    <property type="nucleotide sequence ID" value="NZ_JADOET010000002.1"/>
</dbReference>
<sequence>MQILRKTNKLFLVVVGCLLFTSCDSDAVFDEYASVPNQWNKDSIATFNFKAPDTLNGYNLYVNLRNTDAYKFSNLFLIVEMNYPNGKVVKDTLEYKMAAPNGELLGTGFSDLKENKLWYRGYKEPFAFNEEGEYTVNIQHAMRNYGVVNGVENLQGITEIGFRVEKAQK</sequence>
<dbReference type="Proteomes" id="UP000611215">
    <property type="component" value="Unassembled WGS sequence"/>
</dbReference>
<feature type="signal peptide" evidence="1">
    <location>
        <begin position="1"/>
        <end position="27"/>
    </location>
</feature>
<dbReference type="EMBL" id="JADOET010000002">
    <property type="protein sequence ID" value="MBF8148951.1"/>
    <property type="molecule type" value="Genomic_DNA"/>
</dbReference>